<dbReference type="EMBL" id="FTOG01000010">
    <property type="protein sequence ID" value="SIT10644.1"/>
    <property type="molecule type" value="Genomic_DNA"/>
</dbReference>
<keyword evidence="4 7" id="KW-0812">Transmembrane</keyword>
<evidence type="ECO:0000256" key="2">
    <source>
        <dbReference type="ARBA" id="ARBA00007977"/>
    </source>
</evidence>
<dbReference type="STRING" id="453582.SAMN05421580_11053"/>
<keyword evidence="5 7" id="KW-1133">Transmembrane helix</keyword>
<dbReference type="OrthoDB" id="5393513at2"/>
<comment type="similarity">
    <text evidence="2">Belongs to the UPF0324 family.</text>
</comment>
<evidence type="ECO:0000256" key="3">
    <source>
        <dbReference type="ARBA" id="ARBA00022475"/>
    </source>
</evidence>
<evidence type="ECO:0000256" key="6">
    <source>
        <dbReference type="ARBA" id="ARBA00023136"/>
    </source>
</evidence>
<proteinExistence type="inferred from homology"/>
<evidence type="ECO:0000256" key="5">
    <source>
        <dbReference type="ARBA" id="ARBA00022989"/>
    </source>
</evidence>
<keyword evidence="3" id="KW-1003">Cell membrane</keyword>
<keyword evidence="6 7" id="KW-0472">Membrane</keyword>
<evidence type="ECO:0000256" key="1">
    <source>
        <dbReference type="ARBA" id="ARBA00004651"/>
    </source>
</evidence>
<organism evidence="8 9">
    <name type="scientific">Rhodobacter aestuarii</name>
    <dbReference type="NCBI Taxonomy" id="453582"/>
    <lineage>
        <taxon>Bacteria</taxon>
        <taxon>Pseudomonadati</taxon>
        <taxon>Pseudomonadota</taxon>
        <taxon>Alphaproteobacteria</taxon>
        <taxon>Rhodobacterales</taxon>
        <taxon>Rhodobacter group</taxon>
        <taxon>Rhodobacter</taxon>
    </lineage>
</organism>
<comment type="subcellular location">
    <subcellularLocation>
        <location evidence="1">Cell membrane</location>
        <topology evidence="1">Multi-pass membrane protein</topology>
    </subcellularLocation>
</comment>
<dbReference type="Proteomes" id="UP000186221">
    <property type="component" value="Unassembled WGS sequence"/>
</dbReference>
<keyword evidence="9" id="KW-1185">Reference proteome</keyword>
<feature type="transmembrane region" description="Helical" evidence="7">
    <location>
        <begin position="212"/>
        <end position="234"/>
    </location>
</feature>
<evidence type="ECO:0000256" key="4">
    <source>
        <dbReference type="ARBA" id="ARBA00022692"/>
    </source>
</evidence>
<feature type="transmembrane region" description="Helical" evidence="7">
    <location>
        <begin position="272"/>
        <end position="290"/>
    </location>
</feature>
<name>A0A1N7PJ49_9RHOB</name>
<dbReference type="PANTHER" id="PTHR30106">
    <property type="entry name" value="INNER MEMBRANE PROTEIN YEIH-RELATED"/>
    <property type="match status" value="1"/>
</dbReference>
<protein>
    <submittedName>
        <fullName evidence="8">Conserved hypothetical integral membrane protein</fullName>
    </submittedName>
</protein>
<dbReference type="RefSeq" id="WP_076485790.1">
    <property type="nucleotide sequence ID" value="NZ_FTOG01000010.1"/>
</dbReference>
<dbReference type="AlphaFoldDB" id="A0A1N7PJ49"/>
<evidence type="ECO:0000256" key="7">
    <source>
        <dbReference type="SAM" id="Phobius"/>
    </source>
</evidence>
<dbReference type="Pfam" id="PF03601">
    <property type="entry name" value="Cons_hypoth698"/>
    <property type="match status" value="1"/>
</dbReference>
<gene>
    <name evidence="8" type="ORF">SAMN05421580_11053</name>
</gene>
<feature type="transmembrane region" description="Helical" evidence="7">
    <location>
        <begin position="157"/>
        <end position="175"/>
    </location>
</feature>
<feature type="transmembrane region" description="Helical" evidence="7">
    <location>
        <begin position="246"/>
        <end position="266"/>
    </location>
</feature>
<evidence type="ECO:0000313" key="8">
    <source>
        <dbReference type="EMBL" id="SIT10644.1"/>
    </source>
</evidence>
<dbReference type="InterPro" id="IPR018383">
    <property type="entry name" value="UPF0324_pro"/>
</dbReference>
<reference evidence="9" key="1">
    <citation type="submission" date="2017-01" db="EMBL/GenBank/DDBJ databases">
        <authorList>
            <person name="Varghese N."/>
            <person name="Submissions S."/>
        </authorList>
    </citation>
    <scope>NUCLEOTIDE SEQUENCE [LARGE SCALE GENOMIC DNA]</scope>
    <source>
        <strain evidence="9">DSM 19945</strain>
    </source>
</reference>
<accession>A0A1N7PJ49</accession>
<sequence>MTATAVPAAEPRISIWPGVSLVAAIVAAAFAVRILPGVSMFSPLIIAIVIGVVVRNTYGLPAGAVPGLAFSLRRLLRAGIVTLGLQLTLGQVLSVGGMGLATILIGLFATYFFTLAAGRWLGVEAGLTRLIATGTSICGASAVLAANAVGRESDEDVAYAIASVTIFGTLAMVLYPVVGQSMSAHNYGLWAGASIHEVAQVVAAGAQGGPEATAFATIAKLTRVALLAPLILIMARHVGSSGRAPFPWFVIGFIAMVGLASTGYVPEFVTKASGPVTQVLLAMGLAAMGLQTDVGRLRAKGVRPLALGLVASLFIAGVTFVLVMGASLF</sequence>
<feature type="transmembrane region" description="Helical" evidence="7">
    <location>
        <begin position="44"/>
        <end position="72"/>
    </location>
</feature>
<dbReference type="GO" id="GO:0005886">
    <property type="term" value="C:plasma membrane"/>
    <property type="evidence" value="ECO:0007669"/>
    <property type="project" value="UniProtKB-SubCell"/>
</dbReference>
<evidence type="ECO:0000313" key="9">
    <source>
        <dbReference type="Proteomes" id="UP000186221"/>
    </source>
</evidence>
<dbReference type="PANTHER" id="PTHR30106:SF2">
    <property type="entry name" value="UPF0324 INNER MEMBRANE PROTEIN YEIH"/>
    <property type="match status" value="1"/>
</dbReference>
<feature type="transmembrane region" description="Helical" evidence="7">
    <location>
        <begin position="92"/>
        <end position="114"/>
    </location>
</feature>
<feature type="transmembrane region" description="Helical" evidence="7">
    <location>
        <begin position="13"/>
        <end position="32"/>
    </location>
</feature>
<feature type="transmembrane region" description="Helical" evidence="7">
    <location>
        <begin position="302"/>
        <end position="326"/>
    </location>
</feature>
<feature type="transmembrane region" description="Helical" evidence="7">
    <location>
        <begin position="126"/>
        <end position="145"/>
    </location>
</feature>